<evidence type="ECO:0000256" key="1">
    <source>
        <dbReference type="SAM" id="Coils"/>
    </source>
</evidence>
<feature type="coiled-coil region" evidence="1">
    <location>
        <begin position="612"/>
        <end position="759"/>
    </location>
</feature>
<dbReference type="GeneID" id="39729172"/>
<evidence type="ECO:0000313" key="3">
    <source>
        <dbReference type="Proteomes" id="UP000220797"/>
    </source>
</evidence>
<dbReference type="RefSeq" id="XP_028531005.1">
    <property type="nucleotide sequence ID" value="XM_028674676.1"/>
</dbReference>
<dbReference type="Proteomes" id="UP000220797">
    <property type="component" value="Unassembled WGS sequence"/>
</dbReference>
<feature type="coiled-coil region" evidence="1">
    <location>
        <begin position="805"/>
        <end position="848"/>
    </location>
</feature>
<organism evidence="2 3">
    <name type="scientific">Plasmodium gallinaceum</name>
    <dbReference type="NCBI Taxonomy" id="5849"/>
    <lineage>
        <taxon>Eukaryota</taxon>
        <taxon>Sar</taxon>
        <taxon>Alveolata</taxon>
        <taxon>Apicomplexa</taxon>
        <taxon>Aconoidasida</taxon>
        <taxon>Haemosporida</taxon>
        <taxon>Plasmodiidae</taxon>
        <taxon>Plasmodium</taxon>
        <taxon>Plasmodium (Haemamoeba)</taxon>
    </lineage>
</organism>
<proteinExistence type="predicted"/>
<evidence type="ECO:0000313" key="2">
    <source>
        <dbReference type="EMBL" id="CRG98208.1"/>
    </source>
</evidence>
<dbReference type="VEuPathDB" id="PlasmoDB:PGAL8A_00064700"/>
<keyword evidence="1" id="KW-0175">Coiled coil</keyword>
<sequence>MYGNELKVSTNIYNYKNNYESYSKLKSDKVIINDENINEKKKMLNEKLSESKSLTQINNCSDLYKKNTTYTKNSDAINLFSIQTKLNNKNKIKKMFSGLGSQMKNAINVFDEVKEQIKYTAKEAKKNMNYTFCKAPCNIESLKNTIYINEEEIVINKNIYNTIFKKKKDEKENIRKNDNEDIFTCNSSDIIIKGSYNFGFDVEVKYENEENKIIIHAYDKDTKKKIPCSYKWKRLYSVQHCDLINRNLFSKKNNIYHNDNEYELTCEDIGIKIYVECSCINSEGTTIENISKYSINNSTNVENGKNNTSLIKNILQNNNVYNSNNEEMLKDFNSEKNSFNLDDCNKNFSLSNSLFESNSNKRNSKLDKVNYKNNNATEILNSHEASTFNKNSMNNISSNKYYGVAVAEIGPFNLNVKTKKMLETIIHNDTIRYPIYLIKKVINNEDKNNEDMMLYINKKKNTFSDYDDNNSIDNLSLYSNIESENDVIYMLYIHKNEIKIIDQNNKMKHMWSYKFNHIYPFVEFLENKYYFSLHINVNEYYICKCLYKRHRDLIAIILRYMHANLYIINDYIFNNINQSFENTRVKNIFDNIDINSILENINKELLINQKLNQKYLLKINSLKTEKNMLEEELKNTIEAFQTQLDNVKKFKDENDLLKTNDKLMKEIKILQDKYRNVDLFFKNKYKALLNDIEKYKKLVEENKSKINSENVKELYKKIETIEKEKNELLNNNIEINNLYNEEKTKNIELEKKLESLNIKLDYLYKSLQEEKKKGNENSEYIKQMEELKTNNLYLQQKNVKNSDEINLLITEKNRLTKLVDSLTKEQDNQKLLKEVISLRDENDLLKKRIKKFANIATT</sequence>
<name>A0A1J1H068_PLAGA</name>
<dbReference type="OrthoDB" id="440020at2759"/>
<comment type="caution">
    <text evidence="2">The sequence shown here is derived from an EMBL/GenBank/DDBJ whole genome shotgun (WGS) entry which is preliminary data.</text>
</comment>
<protein>
    <submittedName>
        <fullName evidence="2">Uncharacterized protein</fullName>
    </submittedName>
</protein>
<reference evidence="2" key="1">
    <citation type="submission" date="2015-04" db="EMBL/GenBank/DDBJ databases">
        <authorList>
            <consortium name="Pathogen Informatics"/>
        </authorList>
    </citation>
    <scope>NUCLEOTIDE SEQUENCE [LARGE SCALE GENOMIC DNA]</scope>
    <source>
        <strain evidence="2">8A</strain>
    </source>
</reference>
<dbReference type="EMBL" id="CVMV01000143">
    <property type="protein sequence ID" value="CRG98208.1"/>
    <property type="molecule type" value="Genomic_DNA"/>
</dbReference>
<keyword evidence="3" id="KW-1185">Reference proteome</keyword>
<accession>A0A1J1H068</accession>
<dbReference type="AlphaFoldDB" id="A0A1J1H068"/>
<gene>
    <name evidence="2" type="ORF">PGAL8A_00064700</name>
</gene>